<proteinExistence type="predicted"/>
<dbReference type="Proteomes" id="UP000558192">
    <property type="component" value="Unassembled WGS sequence"/>
</dbReference>
<keyword evidence="1" id="KW-0472">Membrane</keyword>
<accession>A0A7X5Y6Y0</accession>
<name>A0A7X5Y6Y0_9SPHN</name>
<keyword evidence="3" id="KW-1185">Reference proteome</keyword>
<evidence type="ECO:0000313" key="3">
    <source>
        <dbReference type="Proteomes" id="UP000558192"/>
    </source>
</evidence>
<keyword evidence="1" id="KW-0812">Transmembrane</keyword>
<protein>
    <submittedName>
        <fullName evidence="2">Uncharacterized protein</fullName>
    </submittedName>
</protein>
<dbReference type="AlphaFoldDB" id="A0A7X5Y6Y0"/>
<gene>
    <name evidence="2" type="ORF">GGQ97_000813</name>
</gene>
<sequence length="34" mass="3738">MSTTYPELRRPDYRRLAIALAGLLSGGLTAFLLT</sequence>
<feature type="transmembrane region" description="Helical" evidence="1">
    <location>
        <begin position="16"/>
        <end position="33"/>
    </location>
</feature>
<comment type="caution">
    <text evidence="2">The sequence shown here is derived from an EMBL/GenBank/DDBJ whole genome shotgun (WGS) entry which is preliminary data.</text>
</comment>
<evidence type="ECO:0000256" key="1">
    <source>
        <dbReference type="SAM" id="Phobius"/>
    </source>
</evidence>
<keyword evidence="1" id="KW-1133">Transmembrane helix</keyword>
<dbReference type="EMBL" id="JAATJC010000001">
    <property type="protein sequence ID" value="NJC05020.1"/>
    <property type="molecule type" value="Genomic_DNA"/>
</dbReference>
<reference evidence="2 3" key="1">
    <citation type="submission" date="2020-03" db="EMBL/GenBank/DDBJ databases">
        <title>Genomic Encyclopedia of Type Strains, Phase IV (KMG-IV): sequencing the most valuable type-strain genomes for metagenomic binning, comparative biology and taxonomic classification.</title>
        <authorList>
            <person name="Goeker M."/>
        </authorList>
    </citation>
    <scope>NUCLEOTIDE SEQUENCE [LARGE SCALE GENOMIC DNA]</scope>
    <source>
        <strain evidence="2 3">DSM 16846</strain>
    </source>
</reference>
<evidence type="ECO:0000313" key="2">
    <source>
        <dbReference type="EMBL" id="NJC05020.1"/>
    </source>
</evidence>
<organism evidence="2 3">
    <name type="scientific">Sphingomonas kaistensis</name>
    <dbReference type="NCBI Taxonomy" id="298708"/>
    <lineage>
        <taxon>Bacteria</taxon>
        <taxon>Pseudomonadati</taxon>
        <taxon>Pseudomonadota</taxon>
        <taxon>Alphaproteobacteria</taxon>
        <taxon>Sphingomonadales</taxon>
        <taxon>Sphingomonadaceae</taxon>
        <taxon>Sphingomonas</taxon>
    </lineage>
</organism>